<dbReference type="Proteomes" id="UP001604336">
    <property type="component" value="Unassembled WGS sequence"/>
</dbReference>
<proteinExistence type="predicted"/>
<keyword evidence="3" id="KW-1185">Reference proteome</keyword>
<protein>
    <submittedName>
        <fullName evidence="2">Uncharacterized protein</fullName>
    </submittedName>
</protein>
<comment type="caution">
    <text evidence="2">The sequence shown here is derived from an EMBL/GenBank/DDBJ whole genome shotgun (WGS) entry which is preliminary data.</text>
</comment>
<evidence type="ECO:0000256" key="1">
    <source>
        <dbReference type="SAM" id="MobiDB-lite"/>
    </source>
</evidence>
<dbReference type="EMBL" id="JBFOLK010000002">
    <property type="protein sequence ID" value="KAL2532959.1"/>
    <property type="molecule type" value="Genomic_DNA"/>
</dbReference>
<name>A0ABD1V6J6_9LAMI</name>
<accession>A0ABD1V6J6</accession>
<gene>
    <name evidence="2" type="ORF">Adt_06310</name>
</gene>
<evidence type="ECO:0000313" key="3">
    <source>
        <dbReference type="Proteomes" id="UP001604336"/>
    </source>
</evidence>
<dbReference type="AlphaFoldDB" id="A0ABD1V6J6"/>
<reference evidence="3" key="1">
    <citation type="submission" date="2024-07" db="EMBL/GenBank/DDBJ databases">
        <title>Two chromosome-level genome assemblies of Korean endemic species Abeliophyllum distichum and Forsythia ovata (Oleaceae).</title>
        <authorList>
            <person name="Jang H."/>
        </authorList>
    </citation>
    <scope>NUCLEOTIDE SEQUENCE [LARGE SCALE GENOMIC DNA]</scope>
</reference>
<evidence type="ECO:0000313" key="2">
    <source>
        <dbReference type="EMBL" id="KAL2532959.1"/>
    </source>
</evidence>
<feature type="region of interest" description="Disordered" evidence="1">
    <location>
        <begin position="82"/>
        <end position="115"/>
    </location>
</feature>
<sequence>METSLIILDKKIGFQALSENEEELQPPWPYSIRDIKRKHKVAVAKQNRNGEEKVEKMVDFNFKIGRESEIGQRSTFDFFLPTSTDEPKTTKIPFGRPLPKEKSRKKHGPVPTKIRGSLNLRSAPFACQLDDELTSLVNAVTVV</sequence>
<organism evidence="2 3">
    <name type="scientific">Abeliophyllum distichum</name>
    <dbReference type="NCBI Taxonomy" id="126358"/>
    <lineage>
        <taxon>Eukaryota</taxon>
        <taxon>Viridiplantae</taxon>
        <taxon>Streptophyta</taxon>
        <taxon>Embryophyta</taxon>
        <taxon>Tracheophyta</taxon>
        <taxon>Spermatophyta</taxon>
        <taxon>Magnoliopsida</taxon>
        <taxon>eudicotyledons</taxon>
        <taxon>Gunneridae</taxon>
        <taxon>Pentapetalae</taxon>
        <taxon>asterids</taxon>
        <taxon>lamiids</taxon>
        <taxon>Lamiales</taxon>
        <taxon>Oleaceae</taxon>
        <taxon>Forsythieae</taxon>
        <taxon>Abeliophyllum</taxon>
    </lineage>
</organism>